<gene>
    <name evidence="4" type="ORF">CB5_LOCUS17091</name>
</gene>
<feature type="region of interest" description="Disordered" evidence="2">
    <location>
        <begin position="86"/>
        <end position="116"/>
    </location>
</feature>
<protein>
    <recommendedName>
        <fullName evidence="3">RRM domain-containing protein</fullName>
    </recommendedName>
</protein>
<evidence type="ECO:0000256" key="2">
    <source>
        <dbReference type="SAM" id="MobiDB-lite"/>
    </source>
</evidence>
<dbReference type="PANTHER" id="PTHR32343">
    <property type="entry name" value="SERINE/ARGININE-RICH SPLICING FACTOR"/>
    <property type="match status" value="1"/>
</dbReference>
<dbReference type="InterPro" id="IPR035979">
    <property type="entry name" value="RBD_domain_sf"/>
</dbReference>
<feature type="domain" description="RRM" evidence="3">
    <location>
        <begin position="6"/>
        <end position="80"/>
    </location>
</feature>
<name>A0A6V7PSS5_ANACO</name>
<evidence type="ECO:0000313" key="4">
    <source>
        <dbReference type="EMBL" id="CAD1833880.1"/>
    </source>
</evidence>
<dbReference type="PROSITE" id="PS50102">
    <property type="entry name" value="RRM"/>
    <property type="match status" value="1"/>
</dbReference>
<feature type="compositionally biased region" description="Polar residues" evidence="2">
    <location>
        <begin position="86"/>
        <end position="96"/>
    </location>
</feature>
<sequence length="186" mass="20610">MGALDLTLQVVNLPLNATKEDLLAFFSYCGTVDKIQLQRDGDQSQKAFVTFRQPYALQIALLLNSATIGDRRVRILPLENMRDIPITSSDSENMDSQEPRGYHSPASPLTAAVHAKPPRVEDIPNKAKERVSAVERKVHDLSSAIVSSDCLLQGAVWLSEVLERASKSVAELRNVRGLDINSRMRN</sequence>
<dbReference type="Pfam" id="PF00076">
    <property type="entry name" value="RRM_1"/>
    <property type="match status" value="1"/>
</dbReference>
<dbReference type="Gene3D" id="3.30.70.330">
    <property type="match status" value="1"/>
</dbReference>
<dbReference type="SMART" id="SM00360">
    <property type="entry name" value="RRM"/>
    <property type="match status" value="1"/>
</dbReference>
<evidence type="ECO:0000259" key="3">
    <source>
        <dbReference type="PROSITE" id="PS50102"/>
    </source>
</evidence>
<dbReference type="PANTHER" id="PTHR32343:SF44">
    <property type="entry name" value="PROTEIN VIP1-LIKE"/>
    <property type="match status" value="1"/>
</dbReference>
<dbReference type="GO" id="GO:0003723">
    <property type="term" value="F:RNA binding"/>
    <property type="evidence" value="ECO:0007669"/>
    <property type="project" value="UniProtKB-UniRule"/>
</dbReference>
<reference evidence="4" key="1">
    <citation type="submission" date="2020-07" db="EMBL/GenBank/DDBJ databases">
        <authorList>
            <person name="Lin J."/>
        </authorList>
    </citation>
    <scope>NUCLEOTIDE SEQUENCE</scope>
</reference>
<accession>A0A6V7PSS5</accession>
<keyword evidence="1" id="KW-0694">RNA-binding</keyword>
<dbReference type="InterPro" id="IPR000504">
    <property type="entry name" value="RRM_dom"/>
</dbReference>
<dbReference type="EMBL" id="LR862151">
    <property type="protein sequence ID" value="CAD1833880.1"/>
    <property type="molecule type" value="Genomic_DNA"/>
</dbReference>
<dbReference type="AlphaFoldDB" id="A0A6V7PSS5"/>
<proteinExistence type="predicted"/>
<dbReference type="SUPFAM" id="SSF54928">
    <property type="entry name" value="RNA-binding domain, RBD"/>
    <property type="match status" value="1"/>
</dbReference>
<organism evidence="4">
    <name type="scientific">Ananas comosus var. bracteatus</name>
    <name type="common">red pineapple</name>
    <dbReference type="NCBI Taxonomy" id="296719"/>
    <lineage>
        <taxon>Eukaryota</taxon>
        <taxon>Viridiplantae</taxon>
        <taxon>Streptophyta</taxon>
        <taxon>Embryophyta</taxon>
        <taxon>Tracheophyta</taxon>
        <taxon>Spermatophyta</taxon>
        <taxon>Magnoliopsida</taxon>
        <taxon>Liliopsida</taxon>
        <taxon>Poales</taxon>
        <taxon>Bromeliaceae</taxon>
        <taxon>Bromelioideae</taxon>
        <taxon>Ananas</taxon>
    </lineage>
</organism>
<evidence type="ECO:0000256" key="1">
    <source>
        <dbReference type="PROSITE-ProRule" id="PRU00176"/>
    </source>
</evidence>
<dbReference type="InterPro" id="IPR012677">
    <property type="entry name" value="Nucleotide-bd_a/b_plait_sf"/>
</dbReference>